<proteinExistence type="predicted"/>
<protein>
    <submittedName>
        <fullName evidence="3">Uncharacterized protein</fullName>
    </submittedName>
</protein>
<feature type="chain" id="PRO_5017454308" evidence="2">
    <location>
        <begin position="36"/>
        <end position="140"/>
    </location>
</feature>
<evidence type="ECO:0000256" key="1">
    <source>
        <dbReference type="SAM" id="MobiDB-lite"/>
    </source>
</evidence>
<feature type="signal peptide" evidence="2">
    <location>
        <begin position="1"/>
        <end position="35"/>
    </location>
</feature>
<accession>A0A387HDM9</accession>
<evidence type="ECO:0000256" key="2">
    <source>
        <dbReference type="SAM" id="SignalP"/>
    </source>
</evidence>
<evidence type="ECO:0000313" key="3">
    <source>
        <dbReference type="EMBL" id="AYG81569.1"/>
    </source>
</evidence>
<dbReference type="OrthoDB" id="4238924at2"/>
<reference evidence="3 4" key="1">
    <citation type="submission" date="2018-10" db="EMBL/GenBank/DDBJ databases">
        <title>Relationship between Morphology and Antimicrobial Activity in Streptomyces.</title>
        <authorList>
            <person name="Kang H.J."/>
            <person name="Kim S.B."/>
        </authorList>
    </citation>
    <scope>NUCLEOTIDE SEQUENCE [LARGE SCALE GENOMIC DNA]</scope>
    <source>
        <strain evidence="3 4">BH38</strain>
    </source>
</reference>
<dbReference type="EMBL" id="CP032698">
    <property type="protein sequence ID" value="AYG81569.1"/>
    <property type="molecule type" value="Genomic_DNA"/>
</dbReference>
<organism evidence="3 4">
    <name type="scientific">Streptomyces hundungensis</name>
    <dbReference type="NCBI Taxonomy" id="1077946"/>
    <lineage>
        <taxon>Bacteria</taxon>
        <taxon>Bacillati</taxon>
        <taxon>Actinomycetota</taxon>
        <taxon>Actinomycetes</taxon>
        <taxon>Kitasatosporales</taxon>
        <taxon>Streptomycetaceae</taxon>
        <taxon>Streptomyces</taxon>
    </lineage>
</organism>
<dbReference type="KEGG" id="shun:DWB77_03725"/>
<dbReference type="RefSeq" id="WP_120722297.1">
    <property type="nucleotide sequence ID" value="NZ_CP032698.1"/>
</dbReference>
<gene>
    <name evidence="3" type="ORF">DWB77_03725</name>
</gene>
<keyword evidence="4" id="KW-1185">Reference proteome</keyword>
<dbReference type="AlphaFoldDB" id="A0A387HDM9"/>
<keyword evidence="2" id="KW-0732">Signal</keyword>
<name>A0A387HDM9_9ACTN</name>
<sequence>MPRSRTPRRRLTAVVLMVLGVLAVALFGPLPSASAAEPVSAAASATSAVSVAATAPAGEASAPVFTSGASTPGCRRGGAHHGSDPAAPVRARTAHDQAPVLEDRLAPVALCGLYAAHRNPPVRGPVLGAPTPVELSVLRV</sequence>
<feature type="region of interest" description="Disordered" evidence="1">
    <location>
        <begin position="59"/>
        <end position="89"/>
    </location>
</feature>
<dbReference type="Proteomes" id="UP000271554">
    <property type="component" value="Chromosome"/>
</dbReference>
<evidence type="ECO:0000313" key="4">
    <source>
        <dbReference type="Proteomes" id="UP000271554"/>
    </source>
</evidence>